<comment type="caution">
    <text evidence="1">The sequence shown here is derived from an EMBL/GenBank/DDBJ whole genome shotgun (WGS) entry which is preliminary data.</text>
</comment>
<dbReference type="EMBL" id="AVOT02125127">
    <property type="protein sequence ID" value="MBW0586841.1"/>
    <property type="molecule type" value="Genomic_DNA"/>
</dbReference>
<sequence length="116" mass="12850">MPVQDPTTSHAKPCIVNPYAGEASRQCQQFLMLSQAPVASHANTYTCTGSQQFKERPTPGWPPDNSNTSLCQCRLLMLHMQILMLVQVPNNSNNSLHLGSLPTILKIHYMTNINSV</sequence>
<keyword evidence="2" id="KW-1185">Reference proteome</keyword>
<evidence type="ECO:0000313" key="1">
    <source>
        <dbReference type="EMBL" id="MBW0586841.1"/>
    </source>
</evidence>
<organism evidence="1 2">
    <name type="scientific">Austropuccinia psidii MF-1</name>
    <dbReference type="NCBI Taxonomy" id="1389203"/>
    <lineage>
        <taxon>Eukaryota</taxon>
        <taxon>Fungi</taxon>
        <taxon>Dikarya</taxon>
        <taxon>Basidiomycota</taxon>
        <taxon>Pucciniomycotina</taxon>
        <taxon>Pucciniomycetes</taxon>
        <taxon>Pucciniales</taxon>
        <taxon>Sphaerophragmiaceae</taxon>
        <taxon>Austropuccinia</taxon>
    </lineage>
</organism>
<reference evidence="1" key="1">
    <citation type="submission" date="2021-03" db="EMBL/GenBank/DDBJ databases">
        <title>Draft genome sequence of rust myrtle Austropuccinia psidii MF-1, a brazilian biotype.</title>
        <authorList>
            <person name="Quecine M.C."/>
            <person name="Pachon D.M.R."/>
            <person name="Bonatelli M.L."/>
            <person name="Correr F.H."/>
            <person name="Franceschini L.M."/>
            <person name="Leite T.F."/>
            <person name="Margarido G.R.A."/>
            <person name="Almeida C.A."/>
            <person name="Ferrarezi J.A."/>
            <person name="Labate C.A."/>
        </authorList>
    </citation>
    <scope>NUCLEOTIDE SEQUENCE</scope>
    <source>
        <strain evidence="1">MF-1</strain>
    </source>
</reference>
<protein>
    <submittedName>
        <fullName evidence="1">Uncharacterized protein</fullName>
    </submittedName>
</protein>
<evidence type="ECO:0000313" key="2">
    <source>
        <dbReference type="Proteomes" id="UP000765509"/>
    </source>
</evidence>
<gene>
    <name evidence="1" type="ORF">O181_126556</name>
</gene>
<proteinExistence type="predicted"/>
<dbReference type="Proteomes" id="UP000765509">
    <property type="component" value="Unassembled WGS sequence"/>
</dbReference>
<accession>A0A9Q3KVA2</accession>
<name>A0A9Q3KVA2_9BASI</name>
<dbReference type="AlphaFoldDB" id="A0A9Q3KVA2"/>